<dbReference type="GO" id="GO:0005975">
    <property type="term" value="P:carbohydrate metabolic process"/>
    <property type="evidence" value="ECO:0007669"/>
    <property type="project" value="UniProtKB-ARBA"/>
</dbReference>
<evidence type="ECO:0000256" key="4">
    <source>
        <dbReference type="ARBA" id="ARBA00022692"/>
    </source>
</evidence>
<dbReference type="Proteomes" id="UP000094043">
    <property type="component" value="Chromosome 7"/>
</dbReference>
<reference evidence="11" key="1">
    <citation type="submission" date="2016-06" db="EMBL/GenBank/DDBJ databases">
        <authorList>
            <person name="Cuomo C."/>
            <person name="Litvintseva A."/>
            <person name="Heitman J."/>
            <person name="Chen Y."/>
            <person name="Sun S."/>
            <person name="Springer D."/>
            <person name="Dromer F."/>
            <person name="Young S."/>
            <person name="Zeng Q."/>
            <person name="Chapman S."/>
            <person name="Gujja S."/>
            <person name="Saif S."/>
            <person name="Birren B."/>
        </authorList>
    </citation>
    <scope>NUCLEOTIDE SEQUENCE</scope>
    <source>
        <strain evidence="11">CBS 7841</strain>
    </source>
</reference>
<dbReference type="Pfam" id="PF07779">
    <property type="entry name" value="Cas1_AcylT"/>
    <property type="match status" value="1"/>
</dbReference>
<evidence type="ECO:0000256" key="1">
    <source>
        <dbReference type="ARBA" id="ARBA00004141"/>
    </source>
</evidence>
<sequence length="956" mass="107215">MSGSQLGPGGKPRVATSKVNPQWYTYACAALVAAVVLGNFMRWTFLERSDPYHCSALLNTGQWLDPGSWTNWQPEGCFQKPLSAQAWQRCLASPTSNTPQSSLYPHVYHRTALFVGDSNVRQLYFAVTRKIGKTTTAWEIESQKHTDRLLLVPDPQGGPSLELEFWWDPYLNSSRLTNLLSSDIPRAKSLLVMGSGLWYLKNPASGGLASWGSMVHNTFELLKERQGSPLSALVNPWDDMLTGVGVILPGLLPNNPKKGDVAFSQEIEARSSFGRAAGLDFSIADSVIFLPVPNPVHSKLSPSRASTIFHNDVEAMNADIFARLSYPDLPPIVVPSVFNSLLVDEETEDGLHFSTKIIDKQAELLLGWRCNDVMREGAIGTCCRRYNWVTPVQSLVLAILVLWAPIGTFAASRISSSSPLKTYLPPAKIAPALSTFGLSLGYLFLADRTNVFQKEQKNFDPSVFGVIIFLALLAGVVTIKNGERDLGFLGRDITNEWKGWMQIAILIYHFFGASKISGIYSPIRVLVASYLFMTGYGHFFFYYKKADFSFQRVAMVLVRLNLLSVILPYTMNTNYAFYYFAPLVSWWYIIIYVTMAVGHKHNERPTFLLTKLFICAGCMAIFMHYPWVMENFFKVLNVIFKIQWSAKEWTFRVTLDLFIVWAGMLCAYGFIKFKEYKIQDQPWFLSLRNVTMVCSVAAITWYFWFELHLENKFIYNQYHSLVSVIPILGFVFLRNASPALRLSTSKLFSFIGQCSLETFILQFHGWLASDTKAVLLVVPSTKWRPINLIISTICFIWLSYRVSGATGDITEWLVGKKMSLPLPASAPSSSPALATTEPRLSMNETLHAVVEGSKVGVEAGVPESVPMMNQEKERRSGGLMPTKEEIGSRESKPSWMAATAASLSGRTVEGYAPLDRPWKDRTVLSIVSNMGVLTRKHNSVKLGLILVGLWALNWLY</sequence>
<evidence type="ECO:0000256" key="8">
    <source>
        <dbReference type="SAM" id="MobiDB-lite"/>
    </source>
</evidence>
<dbReference type="GO" id="GO:0005794">
    <property type="term" value="C:Golgi apparatus"/>
    <property type="evidence" value="ECO:0007669"/>
    <property type="project" value="UniProtKB-ARBA"/>
</dbReference>
<feature type="transmembrane region" description="Helical" evidence="9">
    <location>
        <begin position="394"/>
        <end position="415"/>
    </location>
</feature>
<comment type="similarity">
    <text evidence="2">Belongs to the PC-esterase family. CASD1 subfamily.</text>
</comment>
<name>A0AAJ8JY99_9TREE</name>
<feature type="transmembrane region" description="Helical" evidence="9">
    <location>
        <begin position="23"/>
        <end position="41"/>
    </location>
</feature>
<feature type="transmembrane region" description="Helical" evidence="9">
    <location>
        <begin position="553"/>
        <end position="571"/>
    </location>
</feature>
<organism evidence="11 12">
    <name type="scientific">Cryptococcus depauperatus CBS 7841</name>
    <dbReference type="NCBI Taxonomy" id="1295531"/>
    <lineage>
        <taxon>Eukaryota</taxon>
        <taxon>Fungi</taxon>
        <taxon>Dikarya</taxon>
        <taxon>Basidiomycota</taxon>
        <taxon>Agaricomycotina</taxon>
        <taxon>Tremellomycetes</taxon>
        <taxon>Tremellales</taxon>
        <taxon>Cryptococcaceae</taxon>
        <taxon>Cryptococcus</taxon>
    </lineage>
</organism>
<feature type="transmembrane region" description="Helical" evidence="9">
    <location>
        <begin position="577"/>
        <end position="597"/>
    </location>
</feature>
<dbReference type="AlphaFoldDB" id="A0AAJ8JY99"/>
<feature type="transmembrane region" description="Helical" evidence="9">
    <location>
        <begin position="609"/>
        <end position="629"/>
    </location>
</feature>
<keyword evidence="12" id="KW-1185">Reference proteome</keyword>
<dbReference type="GeneID" id="91089992"/>
<evidence type="ECO:0000256" key="9">
    <source>
        <dbReference type="SAM" id="Phobius"/>
    </source>
</evidence>
<feature type="transmembrane region" description="Helical" evidence="9">
    <location>
        <begin position="427"/>
        <end position="446"/>
    </location>
</feature>
<evidence type="ECO:0000259" key="10">
    <source>
        <dbReference type="Pfam" id="PF07779"/>
    </source>
</evidence>
<keyword evidence="7" id="KW-0325">Glycoprotein</keyword>
<feature type="transmembrane region" description="Helical" evidence="9">
    <location>
        <begin position="683"/>
        <end position="705"/>
    </location>
</feature>
<dbReference type="RefSeq" id="XP_066071244.1">
    <property type="nucleotide sequence ID" value="XM_066215147.1"/>
</dbReference>
<dbReference type="KEGG" id="cdep:91089992"/>
<protein>
    <recommendedName>
        <fullName evidence="10">Cas1p 10 TM acyl transferase domain-containing protein</fullName>
    </recommendedName>
</protein>
<keyword evidence="5 9" id="KW-1133">Transmembrane helix</keyword>
<feature type="region of interest" description="Disordered" evidence="8">
    <location>
        <begin position="870"/>
        <end position="891"/>
    </location>
</feature>
<comment type="subcellular location">
    <subcellularLocation>
        <location evidence="1">Membrane</location>
        <topology evidence="1">Multi-pass membrane protein</topology>
    </subcellularLocation>
</comment>
<evidence type="ECO:0000256" key="3">
    <source>
        <dbReference type="ARBA" id="ARBA00022679"/>
    </source>
</evidence>
<accession>A0AAJ8JY99</accession>
<dbReference type="PANTHER" id="PTHR13533">
    <property type="entry name" value="N-ACETYLNEURAMINATE 9-O-ACETYLTRANSFERASE"/>
    <property type="match status" value="1"/>
</dbReference>
<evidence type="ECO:0000256" key="6">
    <source>
        <dbReference type="ARBA" id="ARBA00023136"/>
    </source>
</evidence>
<dbReference type="EMBL" id="CP143790">
    <property type="protein sequence ID" value="WVN90544.1"/>
    <property type="molecule type" value="Genomic_DNA"/>
</dbReference>
<gene>
    <name evidence="11" type="ORF">L203_105783</name>
</gene>
<keyword evidence="4 9" id="KW-0812">Transmembrane</keyword>
<dbReference type="GO" id="GO:0016020">
    <property type="term" value="C:membrane"/>
    <property type="evidence" value="ECO:0007669"/>
    <property type="project" value="UniProtKB-SubCell"/>
</dbReference>
<dbReference type="GO" id="GO:0016740">
    <property type="term" value="F:transferase activity"/>
    <property type="evidence" value="ECO:0007669"/>
    <property type="project" value="UniProtKB-KW"/>
</dbReference>
<feature type="transmembrane region" description="Helical" evidence="9">
    <location>
        <begin position="519"/>
        <end position="541"/>
    </location>
</feature>
<reference evidence="11" key="2">
    <citation type="journal article" date="2022" name="Elife">
        <title>Obligate sexual reproduction of a homothallic fungus closely related to the Cryptococcus pathogenic species complex.</title>
        <authorList>
            <person name="Passer A.R."/>
            <person name="Clancey S.A."/>
            <person name="Shea T."/>
            <person name="David-Palma M."/>
            <person name="Averette A.F."/>
            <person name="Boekhout T."/>
            <person name="Porcel B.M."/>
            <person name="Nowrousian M."/>
            <person name="Cuomo C.A."/>
            <person name="Sun S."/>
            <person name="Heitman J."/>
            <person name="Coelho M.A."/>
        </authorList>
    </citation>
    <scope>NUCLEOTIDE SEQUENCE</scope>
    <source>
        <strain evidence="11">CBS 7841</strain>
    </source>
</reference>
<dbReference type="InterPro" id="IPR012419">
    <property type="entry name" value="Cas1_AcylTrans_dom"/>
</dbReference>
<feature type="transmembrane region" description="Helical" evidence="9">
    <location>
        <begin position="458"/>
        <end position="479"/>
    </location>
</feature>
<evidence type="ECO:0000313" key="12">
    <source>
        <dbReference type="Proteomes" id="UP000094043"/>
    </source>
</evidence>
<feature type="domain" description="Cas1p 10 TM acyl transferase" evidence="10">
    <location>
        <begin position="380"/>
        <end position="819"/>
    </location>
</feature>
<keyword evidence="6 9" id="KW-0472">Membrane</keyword>
<evidence type="ECO:0000313" key="11">
    <source>
        <dbReference type="EMBL" id="WVN90544.1"/>
    </source>
</evidence>
<reference evidence="11" key="3">
    <citation type="submission" date="2024-01" db="EMBL/GenBank/DDBJ databases">
        <authorList>
            <person name="Coelho M.A."/>
            <person name="David-Palma M."/>
            <person name="Shea T."/>
            <person name="Sun S."/>
            <person name="Cuomo C.A."/>
            <person name="Heitman J."/>
        </authorList>
    </citation>
    <scope>NUCLEOTIDE SEQUENCE</scope>
    <source>
        <strain evidence="11">CBS 7841</strain>
    </source>
</reference>
<evidence type="ECO:0000256" key="5">
    <source>
        <dbReference type="ARBA" id="ARBA00022989"/>
    </source>
</evidence>
<dbReference type="PANTHER" id="PTHR13533:SF1">
    <property type="entry name" value="N-ACETYLNEURAMINATE 9-O-ACETYLTRANSFERASE"/>
    <property type="match status" value="1"/>
</dbReference>
<keyword evidence="3" id="KW-0808">Transferase</keyword>
<evidence type="ECO:0000256" key="7">
    <source>
        <dbReference type="ARBA" id="ARBA00023180"/>
    </source>
</evidence>
<proteinExistence type="inferred from homology"/>
<feature type="transmembrane region" description="Helical" evidence="9">
    <location>
        <begin position="649"/>
        <end position="671"/>
    </location>
</feature>
<evidence type="ECO:0000256" key="2">
    <source>
        <dbReference type="ARBA" id="ARBA00010666"/>
    </source>
</evidence>